<evidence type="ECO:0000256" key="9">
    <source>
        <dbReference type="ARBA" id="ARBA00023242"/>
    </source>
</evidence>
<dbReference type="PANTHER" id="PTHR10625">
    <property type="entry name" value="HISTONE DEACETYLASE HDAC1-RELATED"/>
    <property type="match status" value="1"/>
</dbReference>
<evidence type="ECO:0000256" key="3">
    <source>
        <dbReference type="ARBA" id="ARBA00012111"/>
    </source>
</evidence>
<keyword evidence="5" id="KW-0378">Hydrolase</keyword>
<sequence length="1263" mass="137631">MSVDAMENQTPPADDNPKNGATSADAEEKTSMDVCDDDEVPEVQGIEQRRSPPPGSPEQQPNSPKQLPGGSPLKKGNEDAATSDNSKNEATSTVNAEDRTSMDVCDDGAPEMQRIERRSPPPASPSNQSDSPNPQSDGSSYKDDEGDATMDKRPAKRLRLDEEGGESAPSSTADEIAQIIKLEDIPDTVKPLERLTLREMAELEAALQIGDTSSYSEDDGWKSDWLGNLLLFEKEVVVNKSWLVDKPSAQPIRIPYCDWVASSAQESGYLRGLELLFRFVYHMRGCPPAGRRVLAHALQKPAVSPEERFEHIAAACARVGYDPAVLQQDGWTTTRADTPEQGETYHIGRRIMWQKHEAIVIAHTPDETFGSLFKAVFIEDLECFDLEPSELQEAMKKWQMKQRAKARRRQANPPRSSKPVPLGSTRFAATANFTVEGIESGIVLATPTSRAAQNVFWPARVRHVSENHDLPSGKPGGNKRTMSKNQVHVIFLAPFWNSQDSTKKSKSSGASDLYSMGPLFEFDTIDVSEYTISKYPFESLSTAQVESSFRFLGLPKGAFPRFLDAHRLAVAFRLYSRKHIPKDLTLSEENVHASAALMECHSLSIRAPIYPDVALNLPIDYVLSKLPHPSELSFTLTSTSMKDADEDDSEPTIDIHSILQSMTPPSCFGMAASQQAKDGSNLLASPIRQQQILSPGKIFTPSGNSLPRPPLAPEMAPEDDDSLWQTNKFASEYMCNFFQARTSALSVGSGSQVESILVSLISRLRHLSKEMPSKTHDERRNVLKGLLHQILMSKSFGEDQIECCDVPPAQSKATIVTEWRKACERLYKRACSKLSSTEEGHGNGTTAILTDSRCNGHISQNGSFERNVRLPAAIKATRLAGAGVSKNVPLITSVEDSYLDIAEKSVIPKAHKISYIKRLKAKCASISSDEFGVALTDDSDGEGGEDTTGSRGSYMAAVIGVAASLKAAEMVVGGQCVNSFCAIRPPGHHAGLELRSMNAISNGFCLFNAAACAAIFATTPRSQGGLGLRRVCVIDFDVHHGNGTQDILCSTYDPRFLYVSLHAGGSEVNGYDIDEDDALFLGGYCGGKKQDSIFPGRCGDFSPHEGVLNLPLGKQVTAKSMGSALVTQVTPRVESFSPDLIILSSGFDAHMNDPLGLGGLTAEDFGSVTDVCCQIAYKTCSGRIISVLEGGYGVPCCQPEDDKFLPAGVQPFRHMDLGPDMPQGMRDEIPATLRQKLDKCHKEGFIEAVAEHVKGFIRCNKRT</sequence>
<feature type="compositionally biased region" description="Basic residues" evidence="10">
    <location>
        <begin position="398"/>
        <end position="410"/>
    </location>
</feature>
<evidence type="ECO:0000313" key="12">
    <source>
        <dbReference type="EMBL" id="EJK75072.1"/>
    </source>
</evidence>
<evidence type="ECO:0000256" key="2">
    <source>
        <dbReference type="ARBA" id="ARBA00007738"/>
    </source>
</evidence>
<dbReference type="EC" id="3.5.1.98" evidence="3"/>
<feature type="region of interest" description="Disordered" evidence="10">
    <location>
        <begin position="699"/>
        <end position="719"/>
    </location>
</feature>
<evidence type="ECO:0000256" key="1">
    <source>
        <dbReference type="ARBA" id="ARBA00004123"/>
    </source>
</evidence>
<reference evidence="12 13" key="1">
    <citation type="journal article" date="2012" name="Genome Biol.">
        <title>Genome and low-iron response of an oceanic diatom adapted to chronic iron limitation.</title>
        <authorList>
            <person name="Lommer M."/>
            <person name="Specht M."/>
            <person name="Roy A.S."/>
            <person name="Kraemer L."/>
            <person name="Andreson R."/>
            <person name="Gutowska M.A."/>
            <person name="Wolf J."/>
            <person name="Bergner S.V."/>
            <person name="Schilhabel M.B."/>
            <person name="Klostermeier U.C."/>
            <person name="Beiko R.G."/>
            <person name="Rosenstiel P."/>
            <person name="Hippler M."/>
            <person name="Laroche J."/>
        </authorList>
    </citation>
    <scope>NUCLEOTIDE SEQUENCE [LARGE SCALE GENOMIC DNA]</scope>
    <source>
        <strain evidence="12 13">CCMP1005</strain>
    </source>
</reference>
<feature type="compositionally biased region" description="Polar residues" evidence="10">
    <location>
        <begin position="80"/>
        <end position="95"/>
    </location>
</feature>
<feature type="region of interest" description="Disordered" evidence="10">
    <location>
        <begin position="1"/>
        <end position="174"/>
    </location>
</feature>
<feature type="compositionally biased region" description="Low complexity" evidence="10">
    <location>
        <begin position="125"/>
        <end position="137"/>
    </location>
</feature>
<evidence type="ECO:0000256" key="7">
    <source>
        <dbReference type="ARBA" id="ARBA00023015"/>
    </source>
</evidence>
<dbReference type="Gene3D" id="3.40.800.20">
    <property type="entry name" value="Histone deacetylase domain"/>
    <property type="match status" value="1"/>
</dbReference>
<keyword evidence="8" id="KW-0804">Transcription</keyword>
<dbReference type="GO" id="GO:0141221">
    <property type="term" value="F:histone deacetylase activity, hydrolytic mechanism"/>
    <property type="evidence" value="ECO:0007669"/>
    <property type="project" value="UniProtKB-EC"/>
</dbReference>
<dbReference type="Proteomes" id="UP000266841">
    <property type="component" value="Unassembled WGS sequence"/>
</dbReference>
<organism evidence="12 13">
    <name type="scientific">Thalassiosira oceanica</name>
    <name type="common">Marine diatom</name>
    <dbReference type="NCBI Taxonomy" id="159749"/>
    <lineage>
        <taxon>Eukaryota</taxon>
        <taxon>Sar</taxon>
        <taxon>Stramenopiles</taxon>
        <taxon>Ochrophyta</taxon>
        <taxon>Bacillariophyta</taxon>
        <taxon>Coscinodiscophyceae</taxon>
        <taxon>Thalassiosirophycidae</taxon>
        <taxon>Thalassiosirales</taxon>
        <taxon>Thalassiosiraceae</taxon>
        <taxon>Thalassiosira</taxon>
    </lineage>
</organism>
<dbReference type="AlphaFoldDB" id="K0TPX8"/>
<keyword evidence="7" id="KW-0805">Transcription regulation</keyword>
<evidence type="ECO:0000256" key="5">
    <source>
        <dbReference type="ARBA" id="ARBA00022801"/>
    </source>
</evidence>
<dbReference type="GO" id="GO:0040029">
    <property type="term" value="P:epigenetic regulation of gene expression"/>
    <property type="evidence" value="ECO:0007669"/>
    <property type="project" value="TreeGrafter"/>
</dbReference>
<evidence type="ECO:0000256" key="4">
    <source>
        <dbReference type="ARBA" id="ARBA00022491"/>
    </source>
</evidence>
<dbReference type="OrthoDB" id="424012at2759"/>
<comment type="subcellular location">
    <subcellularLocation>
        <location evidence="1">Nucleus</location>
    </subcellularLocation>
</comment>
<dbReference type="PANTHER" id="PTHR10625:SF5">
    <property type="entry name" value="HISTONE DEACETYLASE"/>
    <property type="match status" value="1"/>
</dbReference>
<feature type="region of interest" description="Disordered" evidence="10">
    <location>
        <begin position="395"/>
        <end position="423"/>
    </location>
</feature>
<dbReference type="eggNOG" id="KOG1343">
    <property type="taxonomic scope" value="Eukaryota"/>
</dbReference>
<feature type="compositionally biased region" description="Basic and acidic residues" evidence="10">
    <location>
        <begin position="149"/>
        <end position="162"/>
    </location>
</feature>
<feature type="domain" description="Histone deacetylase" evidence="11">
    <location>
        <begin position="897"/>
        <end position="1194"/>
    </location>
</feature>
<dbReference type="GO" id="GO:0005737">
    <property type="term" value="C:cytoplasm"/>
    <property type="evidence" value="ECO:0007669"/>
    <property type="project" value="TreeGrafter"/>
</dbReference>
<evidence type="ECO:0000313" key="13">
    <source>
        <dbReference type="Proteomes" id="UP000266841"/>
    </source>
</evidence>
<protein>
    <recommendedName>
        <fullName evidence="3">histone deacetylase</fullName>
        <ecNumber evidence="3">3.5.1.98</ecNumber>
    </recommendedName>
</protein>
<proteinExistence type="inferred from homology"/>
<dbReference type="InterPro" id="IPR023801">
    <property type="entry name" value="His_deacetylse_dom"/>
</dbReference>
<gene>
    <name evidence="12" type="ORF">THAOC_03217</name>
</gene>
<comment type="similarity">
    <text evidence="2">Belongs to the histone deacetylase family. HD type 2 subfamily.</text>
</comment>
<keyword evidence="4" id="KW-0678">Repressor</keyword>
<dbReference type="Pfam" id="PF00850">
    <property type="entry name" value="Hist_deacetyl"/>
    <property type="match status" value="1"/>
</dbReference>
<dbReference type="InterPro" id="IPR023696">
    <property type="entry name" value="Ureohydrolase_dom_sf"/>
</dbReference>
<name>K0TPX8_THAOC</name>
<keyword evidence="9" id="KW-0539">Nucleus</keyword>
<dbReference type="GO" id="GO:0000118">
    <property type="term" value="C:histone deacetylase complex"/>
    <property type="evidence" value="ECO:0007669"/>
    <property type="project" value="TreeGrafter"/>
</dbReference>
<dbReference type="InterPro" id="IPR037138">
    <property type="entry name" value="His_deacetylse_dom_sf"/>
</dbReference>
<evidence type="ECO:0000256" key="6">
    <source>
        <dbReference type="ARBA" id="ARBA00022853"/>
    </source>
</evidence>
<dbReference type="SUPFAM" id="SSF52768">
    <property type="entry name" value="Arginase/deacetylase"/>
    <property type="match status" value="1"/>
</dbReference>
<evidence type="ECO:0000259" key="11">
    <source>
        <dbReference type="Pfam" id="PF00850"/>
    </source>
</evidence>
<accession>K0TPX8</accession>
<dbReference type="OMA" id="GYGVPCC"/>
<evidence type="ECO:0000256" key="10">
    <source>
        <dbReference type="SAM" id="MobiDB-lite"/>
    </source>
</evidence>
<keyword evidence="13" id="KW-1185">Reference proteome</keyword>
<dbReference type="EMBL" id="AGNL01003145">
    <property type="protein sequence ID" value="EJK75072.1"/>
    <property type="molecule type" value="Genomic_DNA"/>
</dbReference>
<evidence type="ECO:0000256" key="8">
    <source>
        <dbReference type="ARBA" id="ARBA00023163"/>
    </source>
</evidence>
<comment type="caution">
    <text evidence="12">The sequence shown here is derived from an EMBL/GenBank/DDBJ whole genome shotgun (WGS) entry which is preliminary data.</text>
</comment>
<keyword evidence="6" id="KW-0156">Chromatin regulator</keyword>